<dbReference type="GO" id="GO:0005737">
    <property type="term" value="C:cytoplasm"/>
    <property type="evidence" value="ECO:0007669"/>
    <property type="project" value="TreeGrafter"/>
</dbReference>
<evidence type="ECO:0000313" key="3">
    <source>
        <dbReference type="EMBL" id="SHK17478.1"/>
    </source>
</evidence>
<dbReference type="Gene3D" id="3.40.630.10">
    <property type="entry name" value="Zn peptidases"/>
    <property type="match status" value="2"/>
</dbReference>
<dbReference type="Pfam" id="PF01546">
    <property type="entry name" value="Peptidase_M20"/>
    <property type="match status" value="1"/>
</dbReference>
<feature type="binding site" evidence="1">
    <location>
        <position position="151"/>
    </location>
    <ligand>
        <name>Mn(2+)</name>
        <dbReference type="ChEBI" id="CHEBI:29035"/>
        <label>2</label>
    </ligand>
</feature>
<feature type="binding site" evidence="1">
    <location>
        <position position="185"/>
    </location>
    <ligand>
        <name>Mn(2+)</name>
        <dbReference type="ChEBI" id="CHEBI:29035"/>
        <label>2</label>
    </ligand>
</feature>
<dbReference type="NCBIfam" id="TIGR01891">
    <property type="entry name" value="amidohydrolases"/>
    <property type="match status" value="1"/>
</dbReference>
<dbReference type="SUPFAM" id="SSF55031">
    <property type="entry name" value="Bacterial exopeptidase dimerisation domain"/>
    <property type="match status" value="1"/>
</dbReference>
<evidence type="ECO:0000256" key="1">
    <source>
        <dbReference type="PIRSR" id="PIRSR005962-1"/>
    </source>
</evidence>
<comment type="cofactor">
    <cofactor evidence="1">
        <name>Mn(2+)</name>
        <dbReference type="ChEBI" id="CHEBI:29035"/>
    </cofactor>
    <text evidence="1">The Mn(2+) ion enhances activity.</text>
</comment>
<dbReference type="AlphaFoldDB" id="A0A1M6QBD4"/>
<dbReference type="GO" id="GO:0046872">
    <property type="term" value="F:metal ion binding"/>
    <property type="evidence" value="ECO:0007669"/>
    <property type="project" value="UniProtKB-KW"/>
</dbReference>
<reference evidence="3 4" key="1">
    <citation type="submission" date="2016-11" db="EMBL/GenBank/DDBJ databases">
        <authorList>
            <person name="Jaros S."/>
            <person name="Januszkiewicz K."/>
            <person name="Wedrychowicz H."/>
        </authorList>
    </citation>
    <scope>NUCLEOTIDE SEQUENCE [LARGE SCALE GENOMIC DNA]</scope>
    <source>
        <strain evidence="3 4">DSM 3090</strain>
    </source>
</reference>
<keyword evidence="1" id="KW-0479">Metal-binding</keyword>
<dbReference type="InterPro" id="IPR052030">
    <property type="entry name" value="Peptidase_M20/M20A_hydrolases"/>
</dbReference>
<proteinExistence type="predicted"/>
<dbReference type="PIRSF" id="PIRSF005962">
    <property type="entry name" value="Pept_M20D_amidohydro"/>
    <property type="match status" value="1"/>
</dbReference>
<evidence type="ECO:0000313" key="4">
    <source>
        <dbReference type="Proteomes" id="UP000183952"/>
    </source>
</evidence>
<feature type="domain" description="Peptidase M20 dimerisation" evidence="2">
    <location>
        <begin position="235"/>
        <end position="325"/>
    </location>
</feature>
<sequence>MEFCNEKIKGELEKQLIGLRREFHKYPEEGWMEYKTTIDIVEYLKRLGLAVWYGKSIHSHRMGMPKDSIIEKNKKAFIDEYKEYDCKKYDEVLDGYTGAVAVLDTKREGNTTVLRFDIDGLPIEESKCEDHKPYIEGFASKHQGYMHACGHDCHIAMGLTIAKYLCENVDKLAGKIIFIFQPAEEGVRGAYSLCNSKIVSDILKHCHYFLSSHIGFCAENMEIGCSTTGFLGTEKMNVEFSGVSSHAGVAPEDGRNALMAACALTSNVYNLTQNGKGISRANVGKLISGSSRNTIPDKAELEMEIRASKKIILDDLKEKVENMIKGASLMYGVNYDKIVVGSADSFEYLNKDFTLKVEEVVKEMNLKPIYNCDFGASEDVTYFMNKVSESGGIASYFVIGTKRKFSHHSPKFDIDESNLINGVMLYVNILHSITNKKQAI</sequence>
<keyword evidence="4" id="KW-1185">Reference proteome</keyword>
<dbReference type="Pfam" id="PF07687">
    <property type="entry name" value="M20_dimer"/>
    <property type="match status" value="1"/>
</dbReference>
<dbReference type="GO" id="GO:0071713">
    <property type="term" value="F:para-aminobenzoyl-glutamate hydrolase activity"/>
    <property type="evidence" value="ECO:0007669"/>
    <property type="project" value="TreeGrafter"/>
</dbReference>
<dbReference type="InterPro" id="IPR017439">
    <property type="entry name" value="Amidohydrolase"/>
</dbReference>
<evidence type="ECO:0000259" key="2">
    <source>
        <dbReference type="Pfam" id="PF07687"/>
    </source>
</evidence>
<dbReference type="InterPro" id="IPR011650">
    <property type="entry name" value="Peptidase_M20_dimer"/>
</dbReference>
<feature type="binding site" evidence="1">
    <location>
        <position position="149"/>
    </location>
    <ligand>
        <name>Mn(2+)</name>
        <dbReference type="ChEBI" id="CHEBI:29035"/>
        <label>2</label>
    </ligand>
</feature>
<dbReference type="RefSeq" id="WP_072903905.1">
    <property type="nucleotide sequence ID" value="NZ_FRAD01000016.1"/>
</dbReference>
<name>A0A1M6QBD4_9CLOT</name>
<dbReference type="Proteomes" id="UP000183952">
    <property type="component" value="Unassembled WGS sequence"/>
</dbReference>
<dbReference type="InterPro" id="IPR036264">
    <property type="entry name" value="Bact_exopeptidase_dim_dom"/>
</dbReference>
<organism evidence="3 4">
    <name type="scientific">Hathewaya proteolytica DSM 3090</name>
    <dbReference type="NCBI Taxonomy" id="1121331"/>
    <lineage>
        <taxon>Bacteria</taxon>
        <taxon>Bacillati</taxon>
        <taxon>Bacillota</taxon>
        <taxon>Clostridia</taxon>
        <taxon>Eubacteriales</taxon>
        <taxon>Clostridiaceae</taxon>
        <taxon>Hathewaya</taxon>
    </lineage>
</organism>
<dbReference type="PANTHER" id="PTHR30575">
    <property type="entry name" value="PEPTIDASE M20"/>
    <property type="match status" value="1"/>
</dbReference>
<feature type="binding site" evidence="1">
    <location>
        <position position="213"/>
    </location>
    <ligand>
        <name>Mn(2+)</name>
        <dbReference type="ChEBI" id="CHEBI:29035"/>
        <label>2</label>
    </ligand>
</feature>
<dbReference type="PANTHER" id="PTHR30575:SF3">
    <property type="entry name" value="PEPTIDASE M20 DIMERISATION DOMAIN-CONTAINING PROTEIN"/>
    <property type="match status" value="1"/>
</dbReference>
<dbReference type="EMBL" id="FRAD01000016">
    <property type="protein sequence ID" value="SHK17478.1"/>
    <property type="molecule type" value="Genomic_DNA"/>
</dbReference>
<dbReference type="GO" id="GO:0046657">
    <property type="term" value="P:folic acid catabolic process"/>
    <property type="evidence" value="ECO:0007669"/>
    <property type="project" value="TreeGrafter"/>
</dbReference>
<dbReference type="GO" id="GO:0016805">
    <property type="term" value="F:dipeptidase activity"/>
    <property type="evidence" value="ECO:0007669"/>
    <property type="project" value="TreeGrafter"/>
</dbReference>
<feature type="binding site" evidence="1">
    <location>
        <position position="408"/>
    </location>
    <ligand>
        <name>Mn(2+)</name>
        <dbReference type="ChEBI" id="CHEBI:29035"/>
        <label>2</label>
    </ligand>
</feature>
<accession>A0A1M6QBD4</accession>
<dbReference type="OrthoDB" id="9776731at2"/>
<dbReference type="InterPro" id="IPR002933">
    <property type="entry name" value="Peptidase_M20"/>
</dbReference>
<gene>
    <name evidence="3" type="ORF">SAMN02745248_01950</name>
</gene>
<keyword evidence="1" id="KW-0464">Manganese</keyword>
<dbReference type="STRING" id="1121331.SAMN02745248_01950"/>
<protein>
    <submittedName>
        <fullName evidence="3">Aminobenzoyl-glutamate utilization protein A</fullName>
    </submittedName>
</protein>
<dbReference type="SUPFAM" id="SSF53187">
    <property type="entry name" value="Zn-dependent exopeptidases"/>
    <property type="match status" value="1"/>
</dbReference>